<dbReference type="EMBL" id="JBHUME010000014">
    <property type="protein sequence ID" value="MFD2614855.1"/>
    <property type="molecule type" value="Genomic_DNA"/>
</dbReference>
<proteinExistence type="inferred from homology"/>
<dbReference type="EC" id="5.1.3.14" evidence="3"/>
<dbReference type="Gene3D" id="3.40.50.2000">
    <property type="entry name" value="Glycogen Phosphorylase B"/>
    <property type="match status" value="2"/>
</dbReference>
<evidence type="ECO:0000313" key="4">
    <source>
        <dbReference type="Proteomes" id="UP001597541"/>
    </source>
</evidence>
<dbReference type="SUPFAM" id="SSF53756">
    <property type="entry name" value="UDP-Glycosyltransferase/glycogen phosphorylase"/>
    <property type="match status" value="1"/>
</dbReference>
<keyword evidence="1 3" id="KW-0413">Isomerase</keyword>
<dbReference type="Pfam" id="PF02350">
    <property type="entry name" value="Epimerase_2"/>
    <property type="match status" value="1"/>
</dbReference>
<feature type="domain" description="UDP-N-acetylglucosamine 2-epimerase" evidence="2">
    <location>
        <begin position="24"/>
        <end position="351"/>
    </location>
</feature>
<sequence>MKVMTVIGARPQFVKAASLSRALRPHLQEILVHTGQHYDRNMSAVFFDQLRLPEPDYYLGIGSGTHGRQTARMLEQIEELCLKELPDLVLVYGDTNSTLAGSLAASKLHIPIAHVESGLRSFNRRMPEEINRVLTDHLSTLLFCPTQAAVANLKRESITNGVYLSGDVMYDTVLYYKEVSGKQSKILQTLRLIPKTYYLATIHRAENTTDRNSLEQMILTLQSLGYPVVMPLHPRTKKLIADFHLDSLIDPSVLRIIEPLPYLDMLALECQAKLILTDSGGVQKEAYMLQVPCITLRSETEWIETVQEGWNHVTGMVSDQVRQTIANLTVPEQSAPVFGQGDASERIAEVLCSFLT</sequence>
<comment type="caution">
    <text evidence="3">The sequence shown here is derived from an EMBL/GenBank/DDBJ whole genome shotgun (WGS) entry which is preliminary data.</text>
</comment>
<gene>
    <name evidence="3" type="primary">wecB</name>
    <name evidence="3" type="ORF">ACFSUF_20785</name>
</gene>
<dbReference type="RefSeq" id="WP_377606165.1">
    <property type="nucleotide sequence ID" value="NZ_JBHUME010000014.1"/>
</dbReference>
<dbReference type="NCBIfam" id="TIGR00236">
    <property type="entry name" value="wecB"/>
    <property type="match status" value="1"/>
</dbReference>
<dbReference type="PANTHER" id="PTHR43174">
    <property type="entry name" value="UDP-N-ACETYLGLUCOSAMINE 2-EPIMERASE"/>
    <property type="match status" value="1"/>
</dbReference>
<reference evidence="4" key="1">
    <citation type="journal article" date="2019" name="Int. J. Syst. Evol. Microbiol.">
        <title>The Global Catalogue of Microorganisms (GCM) 10K type strain sequencing project: providing services to taxonomists for standard genome sequencing and annotation.</title>
        <authorList>
            <consortium name="The Broad Institute Genomics Platform"/>
            <consortium name="The Broad Institute Genome Sequencing Center for Infectious Disease"/>
            <person name="Wu L."/>
            <person name="Ma J."/>
        </authorList>
    </citation>
    <scope>NUCLEOTIDE SEQUENCE [LARGE SCALE GENOMIC DNA]</scope>
    <source>
        <strain evidence="4">KCTC 3950</strain>
    </source>
</reference>
<comment type="similarity">
    <text evidence="1">Belongs to the UDP-N-acetylglucosamine 2-epimerase family.</text>
</comment>
<dbReference type="Proteomes" id="UP001597541">
    <property type="component" value="Unassembled WGS sequence"/>
</dbReference>
<name>A0ABW5PK03_9BACL</name>
<dbReference type="InterPro" id="IPR029767">
    <property type="entry name" value="WecB-like"/>
</dbReference>
<dbReference type="PANTHER" id="PTHR43174:SF1">
    <property type="entry name" value="UDP-N-ACETYLGLUCOSAMINE 2-EPIMERASE"/>
    <property type="match status" value="1"/>
</dbReference>
<evidence type="ECO:0000259" key="2">
    <source>
        <dbReference type="Pfam" id="PF02350"/>
    </source>
</evidence>
<dbReference type="CDD" id="cd03786">
    <property type="entry name" value="GTB_UDP-GlcNAc_2-Epimerase"/>
    <property type="match status" value="1"/>
</dbReference>
<evidence type="ECO:0000313" key="3">
    <source>
        <dbReference type="EMBL" id="MFD2614855.1"/>
    </source>
</evidence>
<protein>
    <submittedName>
        <fullName evidence="3">Non-hydrolyzing UDP-N-acetylglucosamine 2-epimerase</fullName>
        <ecNumber evidence="3">5.1.3.14</ecNumber>
    </submittedName>
</protein>
<organism evidence="3 4">
    <name type="scientific">Paenibacillus gansuensis</name>
    <dbReference type="NCBI Taxonomy" id="306542"/>
    <lineage>
        <taxon>Bacteria</taxon>
        <taxon>Bacillati</taxon>
        <taxon>Bacillota</taxon>
        <taxon>Bacilli</taxon>
        <taxon>Bacillales</taxon>
        <taxon>Paenibacillaceae</taxon>
        <taxon>Paenibacillus</taxon>
    </lineage>
</organism>
<dbReference type="InterPro" id="IPR003331">
    <property type="entry name" value="UDP_GlcNAc_Epimerase_2_dom"/>
</dbReference>
<evidence type="ECO:0000256" key="1">
    <source>
        <dbReference type="RuleBase" id="RU003513"/>
    </source>
</evidence>
<accession>A0ABW5PK03</accession>
<keyword evidence="4" id="KW-1185">Reference proteome</keyword>
<dbReference type="GO" id="GO:0008761">
    <property type="term" value="F:UDP-N-acetylglucosamine 2-epimerase activity"/>
    <property type="evidence" value="ECO:0007669"/>
    <property type="project" value="UniProtKB-EC"/>
</dbReference>